<name>A0A2P2N061_RHIMU</name>
<dbReference type="EMBL" id="GGEC01055376">
    <property type="protein sequence ID" value="MBX35860.1"/>
    <property type="molecule type" value="Transcribed_RNA"/>
</dbReference>
<protein>
    <recommendedName>
        <fullName evidence="3">Secreted protein</fullName>
    </recommendedName>
</protein>
<accession>A0A2P2N061</accession>
<evidence type="ECO:0008006" key="3">
    <source>
        <dbReference type="Google" id="ProtNLM"/>
    </source>
</evidence>
<evidence type="ECO:0000313" key="2">
    <source>
        <dbReference type="EMBL" id="MBX35860.1"/>
    </source>
</evidence>
<feature type="chain" id="PRO_5015172911" description="Secreted protein" evidence="1">
    <location>
        <begin position="25"/>
        <end position="111"/>
    </location>
</feature>
<sequence length="111" mass="12183">MPPWRFSGISCSLSLNLMISIASSKLHPDGCSSTQSSKSDDPLAIPKGSSVLEASSCLLKTFSKRLVIFFIKFFPSAIFKDGALELYIPRDDIKGPSDSLTFSLSPFEFRQ</sequence>
<organism evidence="2">
    <name type="scientific">Rhizophora mucronata</name>
    <name type="common">Asiatic mangrove</name>
    <dbReference type="NCBI Taxonomy" id="61149"/>
    <lineage>
        <taxon>Eukaryota</taxon>
        <taxon>Viridiplantae</taxon>
        <taxon>Streptophyta</taxon>
        <taxon>Embryophyta</taxon>
        <taxon>Tracheophyta</taxon>
        <taxon>Spermatophyta</taxon>
        <taxon>Magnoliopsida</taxon>
        <taxon>eudicotyledons</taxon>
        <taxon>Gunneridae</taxon>
        <taxon>Pentapetalae</taxon>
        <taxon>rosids</taxon>
        <taxon>fabids</taxon>
        <taxon>Malpighiales</taxon>
        <taxon>Rhizophoraceae</taxon>
        <taxon>Rhizophora</taxon>
    </lineage>
</organism>
<reference evidence="2" key="1">
    <citation type="submission" date="2018-02" db="EMBL/GenBank/DDBJ databases">
        <title>Rhizophora mucronata_Transcriptome.</title>
        <authorList>
            <person name="Meera S.P."/>
            <person name="Sreeshan A."/>
            <person name="Augustine A."/>
        </authorList>
    </citation>
    <scope>NUCLEOTIDE SEQUENCE</scope>
    <source>
        <tissue evidence="2">Leaf</tissue>
    </source>
</reference>
<dbReference type="AlphaFoldDB" id="A0A2P2N061"/>
<keyword evidence="1" id="KW-0732">Signal</keyword>
<feature type="signal peptide" evidence="1">
    <location>
        <begin position="1"/>
        <end position="24"/>
    </location>
</feature>
<proteinExistence type="predicted"/>
<evidence type="ECO:0000256" key="1">
    <source>
        <dbReference type="SAM" id="SignalP"/>
    </source>
</evidence>